<proteinExistence type="predicted"/>
<comment type="caution">
    <text evidence="1">The sequence shown here is derived from an EMBL/GenBank/DDBJ whole genome shotgun (WGS) entry which is preliminary data.</text>
</comment>
<accession>A0ABS8T5R3</accession>
<sequence>MASSELRNGKKQNEKVVNDDDRISQLPDALLVQILSLLPAEDAITSCVLSKSVVIPPACLCKAISPKQITSICQVIGLQTLCFPISRTSKLSDYETGCLKEWSEEGLCKLFEISKFLLRNAVALHKFVIVAKTRKCCTCSENCASKHLS</sequence>
<dbReference type="EMBL" id="JACEIK010001101">
    <property type="protein sequence ID" value="MCD7465969.1"/>
    <property type="molecule type" value="Genomic_DNA"/>
</dbReference>
<protein>
    <recommendedName>
        <fullName evidence="3">F-box domain-containing protein</fullName>
    </recommendedName>
</protein>
<evidence type="ECO:0000313" key="1">
    <source>
        <dbReference type="EMBL" id="MCD7465969.1"/>
    </source>
</evidence>
<evidence type="ECO:0000313" key="2">
    <source>
        <dbReference type="Proteomes" id="UP000823775"/>
    </source>
</evidence>
<dbReference type="Proteomes" id="UP000823775">
    <property type="component" value="Unassembled WGS sequence"/>
</dbReference>
<keyword evidence="2" id="KW-1185">Reference proteome</keyword>
<gene>
    <name evidence="1" type="ORF">HAX54_002251</name>
</gene>
<evidence type="ECO:0008006" key="3">
    <source>
        <dbReference type="Google" id="ProtNLM"/>
    </source>
</evidence>
<organism evidence="1 2">
    <name type="scientific">Datura stramonium</name>
    <name type="common">Jimsonweed</name>
    <name type="synonym">Common thornapple</name>
    <dbReference type="NCBI Taxonomy" id="4076"/>
    <lineage>
        <taxon>Eukaryota</taxon>
        <taxon>Viridiplantae</taxon>
        <taxon>Streptophyta</taxon>
        <taxon>Embryophyta</taxon>
        <taxon>Tracheophyta</taxon>
        <taxon>Spermatophyta</taxon>
        <taxon>Magnoliopsida</taxon>
        <taxon>eudicotyledons</taxon>
        <taxon>Gunneridae</taxon>
        <taxon>Pentapetalae</taxon>
        <taxon>asterids</taxon>
        <taxon>lamiids</taxon>
        <taxon>Solanales</taxon>
        <taxon>Solanaceae</taxon>
        <taxon>Solanoideae</taxon>
        <taxon>Datureae</taxon>
        <taxon>Datura</taxon>
    </lineage>
</organism>
<dbReference type="SUPFAM" id="SSF81383">
    <property type="entry name" value="F-box domain"/>
    <property type="match status" value="1"/>
</dbReference>
<reference evidence="1 2" key="1">
    <citation type="journal article" date="2021" name="BMC Genomics">
        <title>Datura genome reveals duplications of psychoactive alkaloid biosynthetic genes and high mutation rate following tissue culture.</title>
        <authorList>
            <person name="Rajewski A."/>
            <person name="Carter-House D."/>
            <person name="Stajich J."/>
            <person name="Litt A."/>
        </authorList>
    </citation>
    <scope>NUCLEOTIDE SEQUENCE [LARGE SCALE GENOMIC DNA]</scope>
    <source>
        <strain evidence="1">AR-01</strain>
    </source>
</reference>
<name>A0ABS8T5R3_DATST</name>
<dbReference type="InterPro" id="IPR036047">
    <property type="entry name" value="F-box-like_dom_sf"/>
</dbReference>